<keyword evidence="4" id="KW-1185">Reference proteome</keyword>
<keyword evidence="1" id="KW-0378">Hydrolase</keyword>
<dbReference type="SMART" id="SM00331">
    <property type="entry name" value="PP2C_SIG"/>
    <property type="match status" value="1"/>
</dbReference>
<dbReference type="InterPro" id="IPR029016">
    <property type="entry name" value="GAF-like_dom_sf"/>
</dbReference>
<organism evidence="3 4">
    <name type="scientific">Sphaerisporangium krabiense</name>
    <dbReference type="NCBI Taxonomy" id="763782"/>
    <lineage>
        <taxon>Bacteria</taxon>
        <taxon>Bacillati</taxon>
        <taxon>Actinomycetota</taxon>
        <taxon>Actinomycetes</taxon>
        <taxon>Streptosporangiales</taxon>
        <taxon>Streptosporangiaceae</taxon>
        <taxon>Sphaerisporangium</taxon>
    </lineage>
</organism>
<dbReference type="InterPro" id="IPR036457">
    <property type="entry name" value="PPM-type-like_dom_sf"/>
</dbReference>
<reference evidence="3 4" key="1">
    <citation type="submission" date="2020-08" db="EMBL/GenBank/DDBJ databases">
        <title>Sequencing the genomes of 1000 actinobacteria strains.</title>
        <authorList>
            <person name="Klenk H.-P."/>
        </authorList>
    </citation>
    <scope>NUCLEOTIDE SEQUENCE [LARGE SCALE GENOMIC DNA]</scope>
    <source>
        <strain evidence="3 4">DSM 45790</strain>
    </source>
</reference>
<feature type="domain" description="PPM-type phosphatase" evidence="2">
    <location>
        <begin position="180"/>
        <end position="398"/>
    </location>
</feature>
<name>A0A7W9DRE5_9ACTN</name>
<accession>A0A7W9DRE5</accession>
<dbReference type="Gene3D" id="3.60.40.10">
    <property type="entry name" value="PPM-type phosphatase domain"/>
    <property type="match status" value="1"/>
</dbReference>
<dbReference type="EMBL" id="JACHBR010000001">
    <property type="protein sequence ID" value="MBB5628014.1"/>
    <property type="molecule type" value="Genomic_DNA"/>
</dbReference>
<dbReference type="RefSeq" id="WP_204070239.1">
    <property type="nucleotide sequence ID" value="NZ_BOOS01000015.1"/>
</dbReference>
<proteinExistence type="predicted"/>
<dbReference type="Proteomes" id="UP000588112">
    <property type="component" value="Unassembled WGS sequence"/>
</dbReference>
<comment type="caution">
    <text evidence="3">The sequence shown here is derived from an EMBL/GenBank/DDBJ whole genome shotgun (WGS) entry which is preliminary data.</text>
</comment>
<evidence type="ECO:0000313" key="3">
    <source>
        <dbReference type="EMBL" id="MBB5628014.1"/>
    </source>
</evidence>
<dbReference type="PANTHER" id="PTHR43156">
    <property type="entry name" value="STAGE II SPORULATION PROTEIN E-RELATED"/>
    <property type="match status" value="1"/>
</dbReference>
<dbReference type="AlphaFoldDB" id="A0A7W9DRE5"/>
<evidence type="ECO:0000256" key="1">
    <source>
        <dbReference type="ARBA" id="ARBA00022801"/>
    </source>
</evidence>
<evidence type="ECO:0000259" key="2">
    <source>
        <dbReference type="SMART" id="SM00331"/>
    </source>
</evidence>
<dbReference type="GO" id="GO:0016791">
    <property type="term" value="F:phosphatase activity"/>
    <property type="evidence" value="ECO:0007669"/>
    <property type="project" value="TreeGrafter"/>
</dbReference>
<protein>
    <submittedName>
        <fullName evidence="3">Serine phosphatase RsbU (Regulator of sigma subunit)</fullName>
    </submittedName>
</protein>
<dbReference type="InterPro" id="IPR001932">
    <property type="entry name" value="PPM-type_phosphatase-like_dom"/>
</dbReference>
<gene>
    <name evidence="3" type="ORF">BJ981_003713</name>
</gene>
<evidence type="ECO:0000313" key="4">
    <source>
        <dbReference type="Proteomes" id="UP000588112"/>
    </source>
</evidence>
<dbReference type="SUPFAM" id="SSF81606">
    <property type="entry name" value="PP2C-like"/>
    <property type="match status" value="1"/>
</dbReference>
<dbReference type="InterPro" id="IPR052016">
    <property type="entry name" value="Bact_Sigma-Reg"/>
</dbReference>
<dbReference type="PANTHER" id="PTHR43156:SF2">
    <property type="entry name" value="STAGE II SPORULATION PROTEIN E"/>
    <property type="match status" value="1"/>
</dbReference>
<sequence length="423" mass="45620">MGECSGTERMLTALLDASHLAGFEQVPSLVAEHAARAGLRDVVIFLADLQQEILRPVVVTGAAASGPTAAELSELKIDATLAGRAFQEVRFLRTGGEAGPICWWVPLLDGTERLGVLRVTTDTADPACKEAMRALSALVAMEIVCTRWYSDSYARLVRTRPMNVAAEMCWNIMPPLTFANGELMIAGALEPAYQIGGDAFDYSIAGDTAHLAIFDAMGHDVRAGMTANLALAVCRNRRREGDGLAATSVAAERTLIDEFGRETRFVTAILADLDTVTGRLTWINRGHHPPVLIRGGRHPGLLCCPPSHPLGLDLGVPVTMCEEQLEPGDRVLLYTDGITEARSRHGQEFGLDRFVDFIIRHSADGLPINETLRRLVRGVLEYHEGRLQDDATVLVAEWRGAARQVLGEFGDAAGTSTATSGAL</sequence>
<dbReference type="Pfam" id="PF07228">
    <property type="entry name" value="SpoIIE"/>
    <property type="match status" value="1"/>
</dbReference>
<dbReference type="Gene3D" id="3.30.450.40">
    <property type="match status" value="1"/>
</dbReference>